<organism evidence="1 2">
    <name type="scientific">Anaerostipes caccae (strain DSM 14662 / CCUG 47493 / JCM 13470 / NCIMB 13811 / L1-92)</name>
    <dbReference type="NCBI Taxonomy" id="411490"/>
    <lineage>
        <taxon>Bacteria</taxon>
        <taxon>Bacillati</taxon>
        <taxon>Bacillota</taxon>
        <taxon>Clostridia</taxon>
        <taxon>Lachnospirales</taxon>
        <taxon>Lachnospiraceae</taxon>
        <taxon>Anaerostipes</taxon>
    </lineage>
</organism>
<keyword evidence="2" id="KW-1185">Reference proteome</keyword>
<sequence>MFMSALSFCLRDKQPALPYTFGALSLRLSRVYIVSIHTLRY</sequence>
<comment type="caution">
    <text evidence="1">The sequence shown here is derived from an EMBL/GenBank/DDBJ whole genome shotgun (WGS) entry which is preliminary data.</text>
</comment>
<reference evidence="1" key="1">
    <citation type="submission" date="2007-11" db="EMBL/GenBank/DDBJ databases">
        <authorList>
            <person name="Fulton L."/>
            <person name="Clifton S."/>
            <person name="Fulton B."/>
            <person name="Xu J."/>
            <person name="Minx P."/>
            <person name="Pepin K.H."/>
            <person name="Johnson M."/>
            <person name="Thiruvilangam P."/>
            <person name="Bhonagiri V."/>
            <person name="Nash W.E."/>
            <person name="Mardis E.R."/>
            <person name="Wilson R.K."/>
        </authorList>
    </citation>
    <scope>NUCLEOTIDE SEQUENCE [LARGE SCALE GENOMIC DNA]</scope>
    <source>
        <strain evidence="1">DSM 14662</strain>
    </source>
</reference>
<accession>B0MA72</accession>
<protein>
    <submittedName>
        <fullName evidence="1">Uncharacterized protein</fullName>
    </submittedName>
</protein>
<gene>
    <name evidence="1" type="ORF">ANACAC_00446</name>
</gene>
<evidence type="ECO:0000313" key="2">
    <source>
        <dbReference type="Proteomes" id="UP000004935"/>
    </source>
</evidence>
<reference evidence="1" key="2">
    <citation type="submission" date="2013-11" db="EMBL/GenBank/DDBJ databases">
        <title>Draft genome sequence of Anaerostipes caccae (DSM 14662).</title>
        <authorList>
            <person name="Sudarsanam P."/>
            <person name="Ley R."/>
            <person name="Guruge J."/>
            <person name="Turnbaugh P.J."/>
            <person name="Mahowald M."/>
            <person name="Liep D."/>
            <person name="Gordon J."/>
        </authorList>
    </citation>
    <scope>NUCLEOTIDE SEQUENCE</scope>
    <source>
        <strain evidence="1">DSM 14662</strain>
    </source>
</reference>
<dbReference type="HOGENOM" id="CLU_3264781_0_0_9"/>
<evidence type="ECO:0000313" key="1">
    <source>
        <dbReference type="EMBL" id="EDR98913.1"/>
    </source>
</evidence>
<dbReference type="AlphaFoldDB" id="B0MA72"/>
<proteinExistence type="predicted"/>
<name>B0MA72_ANACD</name>
<dbReference type="Proteomes" id="UP000004935">
    <property type="component" value="Unassembled WGS sequence"/>
</dbReference>
<dbReference type="EMBL" id="ABAX03000003">
    <property type="protein sequence ID" value="EDR98913.1"/>
    <property type="molecule type" value="Genomic_DNA"/>
</dbReference>